<dbReference type="OrthoDB" id="7237299at2"/>
<proteinExistence type="inferred from homology"/>
<dbReference type="AlphaFoldDB" id="A0A327M725"/>
<evidence type="ECO:0000313" key="6">
    <source>
        <dbReference type="EMBL" id="RAI58265.1"/>
    </source>
</evidence>
<keyword evidence="3" id="KW-0029">Amino-acid transport</keyword>
<evidence type="ECO:0000256" key="1">
    <source>
        <dbReference type="ARBA" id="ARBA00010062"/>
    </source>
</evidence>
<dbReference type="InterPro" id="IPR006311">
    <property type="entry name" value="TAT_signal"/>
</dbReference>
<feature type="domain" description="Leucine-binding protein" evidence="5">
    <location>
        <begin position="31"/>
        <end position="375"/>
    </location>
</feature>
<dbReference type="InterPro" id="IPR051010">
    <property type="entry name" value="BCAA_transport"/>
</dbReference>
<dbReference type="PROSITE" id="PS51318">
    <property type="entry name" value="TAT"/>
    <property type="match status" value="1"/>
</dbReference>
<dbReference type="Proteomes" id="UP000249065">
    <property type="component" value="Unassembled WGS sequence"/>
</dbReference>
<comment type="similarity">
    <text evidence="1">Belongs to the leucine-binding protein family.</text>
</comment>
<accession>A0A327M725</accession>
<keyword evidence="3" id="KW-0813">Transport</keyword>
<keyword evidence="2 4" id="KW-0732">Signal</keyword>
<dbReference type="RefSeq" id="WP_111470606.1">
    <property type="nucleotide sequence ID" value="NZ_QLIX01000010.1"/>
</dbReference>
<dbReference type="InterPro" id="IPR028082">
    <property type="entry name" value="Peripla_BP_I"/>
</dbReference>
<sequence length="412" mass="44483">MPPTRRALLGASALALPFAIPARTRAQADETIRIGVLTDLAGPYRDVTGPTSVACVRQAVEEFAAGNPGIKVEIITADHQNKPDVGINTVRQWFDQRGVDLVTDVGNSAIALGINPICVERDRIHLNASAGTSELTGKACTPNTIHWAYDTYCLSNTTGTALTRAGGRSWYFITADYAFGHAIERDTTRFVEAAGGKMLGASRYPFPQTTDFSAFLLQAQASRAQVLGLAMAGDDLVNCVKQAQEFGLAKSGMKYAAIIGSITGVLAAGTETMQGMYIAETFWWDLDERTRGFTQRVQKKLPPGVFPNYVHAANYAGVSHYLKAVKALGPAQAKRSGREVVALMKRMPTDDDAFGKGLIREDGRKIHPSYLLQVKRPGEVRYPGDVYTLTETLPAEQAFRPLGEGGCPLVKG</sequence>
<feature type="signal peptide" evidence="4">
    <location>
        <begin position="1"/>
        <end position="28"/>
    </location>
</feature>
<gene>
    <name evidence="6" type="ORF">DOO78_14715</name>
</gene>
<evidence type="ECO:0000256" key="3">
    <source>
        <dbReference type="ARBA" id="ARBA00022970"/>
    </source>
</evidence>
<keyword evidence="7" id="KW-1185">Reference proteome</keyword>
<dbReference type="EMBL" id="QLIX01000010">
    <property type="protein sequence ID" value="RAI58265.1"/>
    <property type="molecule type" value="Genomic_DNA"/>
</dbReference>
<dbReference type="Gene3D" id="3.40.50.2300">
    <property type="match status" value="2"/>
</dbReference>
<comment type="caution">
    <text evidence="6">The sequence shown here is derived from an EMBL/GenBank/DDBJ whole genome shotgun (WGS) entry which is preliminary data.</text>
</comment>
<protein>
    <submittedName>
        <fullName evidence="6">ABC transporter permease</fullName>
    </submittedName>
</protein>
<dbReference type="PANTHER" id="PTHR30483:SF6">
    <property type="entry name" value="PERIPLASMIC BINDING PROTEIN OF ABC TRANSPORTER FOR NATURAL AMINO ACIDS"/>
    <property type="match status" value="1"/>
</dbReference>
<organism evidence="6 7">
    <name type="scientific">Roseicella frigidaeris</name>
    <dbReference type="NCBI Taxonomy" id="2230885"/>
    <lineage>
        <taxon>Bacteria</taxon>
        <taxon>Pseudomonadati</taxon>
        <taxon>Pseudomonadota</taxon>
        <taxon>Alphaproteobacteria</taxon>
        <taxon>Acetobacterales</taxon>
        <taxon>Roseomonadaceae</taxon>
        <taxon>Roseicella</taxon>
    </lineage>
</organism>
<evidence type="ECO:0000313" key="7">
    <source>
        <dbReference type="Proteomes" id="UP000249065"/>
    </source>
</evidence>
<dbReference type="SUPFAM" id="SSF53822">
    <property type="entry name" value="Periplasmic binding protein-like I"/>
    <property type="match status" value="1"/>
</dbReference>
<evidence type="ECO:0000259" key="5">
    <source>
        <dbReference type="Pfam" id="PF13458"/>
    </source>
</evidence>
<evidence type="ECO:0000256" key="4">
    <source>
        <dbReference type="SAM" id="SignalP"/>
    </source>
</evidence>
<feature type="chain" id="PRO_5016255860" evidence="4">
    <location>
        <begin position="29"/>
        <end position="412"/>
    </location>
</feature>
<reference evidence="7" key="1">
    <citation type="submission" date="2018-06" db="EMBL/GenBank/DDBJ databases">
        <authorList>
            <person name="Khan S.A."/>
        </authorList>
    </citation>
    <scope>NUCLEOTIDE SEQUENCE [LARGE SCALE GENOMIC DNA]</scope>
    <source>
        <strain evidence="7">DB-1506</strain>
    </source>
</reference>
<dbReference type="PANTHER" id="PTHR30483">
    <property type="entry name" value="LEUCINE-SPECIFIC-BINDING PROTEIN"/>
    <property type="match status" value="1"/>
</dbReference>
<dbReference type="InterPro" id="IPR028081">
    <property type="entry name" value="Leu-bd"/>
</dbReference>
<dbReference type="Pfam" id="PF13458">
    <property type="entry name" value="Peripla_BP_6"/>
    <property type="match status" value="1"/>
</dbReference>
<evidence type="ECO:0000256" key="2">
    <source>
        <dbReference type="ARBA" id="ARBA00022729"/>
    </source>
</evidence>
<dbReference type="GO" id="GO:0006865">
    <property type="term" value="P:amino acid transport"/>
    <property type="evidence" value="ECO:0007669"/>
    <property type="project" value="UniProtKB-KW"/>
</dbReference>
<name>A0A327M725_9PROT</name>
<dbReference type="CDD" id="cd06327">
    <property type="entry name" value="PBP1_SBP-like"/>
    <property type="match status" value="1"/>
</dbReference>